<dbReference type="AlphaFoldDB" id="A0A422N961"/>
<keyword evidence="1" id="KW-0812">Transmembrane</keyword>
<evidence type="ECO:0000313" key="3">
    <source>
        <dbReference type="Proteomes" id="UP000283634"/>
    </source>
</evidence>
<sequence length="207" mass="23286">MRQRAVDLRDAIERGDLEHYGGLIGVAWELERRLYSGACSPVIADIILSVENGVWDVRLAGDCGGGEGDGGRYLYLVPRNASAAQCIRYGLTQNSPNTTVQFVEMGVSQGDIEVKRIRSRRKFLKLFVCARVFSVYTCYSSVWSRLLTTVTAAEAAEAFFYACFCCVIHLLPLWWDSDGFRLMLFSSSLLYFFLASRFLDLAWTLLS</sequence>
<proteinExistence type="predicted"/>
<dbReference type="RefSeq" id="XP_029236653.1">
    <property type="nucleotide sequence ID" value="XM_029383487.1"/>
</dbReference>
<feature type="transmembrane region" description="Helical" evidence="1">
    <location>
        <begin position="158"/>
        <end position="175"/>
    </location>
</feature>
<feature type="transmembrane region" description="Helical" evidence="1">
    <location>
        <begin position="123"/>
        <end position="146"/>
    </location>
</feature>
<evidence type="ECO:0000256" key="1">
    <source>
        <dbReference type="SAM" id="Phobius"/>
    </source>
</evidence>
<dbReference type="EMBL" id="MKGL01000251">
    <property type="protein sequence ID" value="RNF01991.1"/>
    <property type="molecule type" value="Genomic_DNA"/>
</dbReference>
<dbReference type="GeneID" id="40330586"/>
<dbReference type="OrthoDB" id="252561at2759"/>
<protein>
    <submittedName>
        <fullName evidence="2">Fucose kinase</fullName>
        <ecNumber evidence="2">2.7.1.52</ecNumber>
    </submittedName>
</protein>
<keyword evidence="1" id="KW-0472">Membrane</keyword>
<name>A0A422N961_TRYRA</name>
<feature type="transmembrane region" description="Helical" evidence="1">
    <location>
        <begin position="182"/>
        <end position="206"/>
    </location>
</feature>
<evidence type="ECO:0000313" key="2">
    <source>
        <dbReference type="EMBL" id="RNF01991.1"/>
    </source>
</evidence>
<comment type="caution">
    <text evidence="2">The sequence shown here is derived from an EMBL/GenBank/DDBJ whole genome shotgun (WGS) entry which is preliminary data.</text>
</comment>
<keyword evidence="2" id="KW-0808">Transferase</keyword>
<dbReference type="Gene3D" id="3.30.230.120">
    <property type="match status" value="1"/>
</dbReference>
<dbReference type="GO" id="GO:0050201">
    <property type="term" value="F:fucokinase activity"/>
    <property type="evidence" value="ECO:0007669"/>
    <property type="project" value="UniProtKB-EC"/>
</dbReference>
<accession>A0A422N961</accession>
<keyword evidence="1" id="KW-1133">Transmembrane helix</keyword>
<dbReference type="SUPFAM" id="SSF55060">
    <property type="entry name" value="GHMP Kinase, C-terminal domain"/>
    <property type="match status" value="1"/>
</dbReference>
<reference evidence="2 3" key="1">
    <citation type="journal article" date="2018" name="BMC Genomics">
        <title>Genomic comparison of Trypanosoma conorhini and Trypanosoma rangeli to Trypanosoma cruzi strains of high and low virulence.</title>
        <authorList>
            <person name="Bradwell K.R."/>
            <person name="Koparde V.N."/>
            <person name="Matveyev A.V."/>
            <person name="Serrano M.G."/>
            <person name="Alves J.M."/>
            <person name="Parikh H."/>
            <person name="Huang B."/>
            <person name="Lee V."/>
            <person name="Espinosa-Alvarez O."/>
            <person name="Ortiz P.A."/>
            <person name="Costa-Martins A.G."/>
            <person name="Teixeira M.M."/>
            <person name="Buck G.A."/>
        </authorList>
    </citation>
    <scope>NUCLEOTIDE SEQUENCE [LARGE SCALE GENOMIC DNA]</scope>
    <source>
        <strain evidence="2 3">AM80</strain>
    </source>
</reference>
<gene>
    <name evidence="2" type="ORF">TraAM80_06653</name>
</gene>
<keyword evidence="3" id="KW-1185">Reference proteome</keyword>
<organism evidence="2 3">
    <name type="scientific">Trypanosoma rangeli</name>
    <dbReference type="NCBI Taxonomy" id="5698"/>
    <lineage>
        <taxon>Eukaryota</taxon>
        <taxon>Discoba</taxon>
        <taxon>Euglenozoa</taxon>
        <taxon>Kinetoplastea</taxon>
        <taxon>Metakinetoplastina</taxon>
        <taxon>Trypanosomatida</taxon>
        <taxon>Trypanosomatidae</taxon>
        <taxon>Trypanosoma</taxon>
        <taxon>Herpetosoma</taxon>
    </lineage>
</organism>
<dbReference type="EC" id="2.7.1.52" evidence="2"/>
<keyword evidence="2" id="KW-0418">Kinase</keyword>
<dbReference type="Proteomes" id="UP000283634">
    <property type="component" value="Unassembled WGS sequence"/>
</dbReference>
<dbReference type="InterPro" id="IPR036554">
    <property type="entry name" value="GHMP_kinase_C_sf"/>
</dbReference>